<sequence>MERIHVRLSDGETWSLAVGAQSRKDPELDALLAAAIDVEDQSEALRAELSLTIFLLRRNYELNPDELALLLTFTPDDPALSALQNAVHDLVVERIQSKRGRQGCPQRRTGFLADPI</sequence>
<proteinExistence type="predicted"/>
<protein>
    <submittedName>
        <fullName evidence="1">Uncharacterized protein</fullName>
    </submittedName>
</protein>
<evidence type="ECO:0000313" key="2">
    <source>
        <dbReference type="Proteomes" id="UP000010798"/>
    </source>
</evidence>
<organism evidence="1 2">
    <name type="scientific">Singulisphaera acidiphila (strain ATCC BAA-1392 / DSM 18658 / VKM B-2454 / MOB10)</name>
    <dbReference type="NCBI Taxonomy" id="886293"/>
    <lineage>
        <taxon>Bacteria</taxon>
        <taxon>Pseudomonadati</taxon>
        <taxon>Planctomycetota</taxon>
        <taxon>Planctomycetia</taxon>
        <taxon>Isosphaerales</taxon>
        <taxon>Isosphaeraceae</taxon>
        <taxon>Singulisphaera</taxon>
    </lineage>
</organism>
<dbReference type="AlphaFoldDB" id="L0DBZ1"/>
<dbReference type="RefSeq" id="WP_015245914.1">
    <property type="nucleotide sequence ID" value="NC_019892.1"/>
</dbReference>
<name>L0DBZ1_SINAD</name>
<accession>L0DBZ1</accession>
<dbReference type="Proteomes" id="UP000010798">
    <property type="component" value="Chromosome"/>
</dbReference>
<dbReference type="KEGG" id="saci:Sinac_2452"/>
<keyword evidence="2" id="KW-1185">Reference proteome</keyword>
<evidence type="ECO:0000313" key="1">
    <source>
        <dbReference type="EMBL" id="AGA26762.1"/>
    </source>
</evidence>
<gene>
    <name evidence="1" type="ordered locus">Sinac_2452</name>
</gene>
<dbReference type="EMBL" id="CP003364">
    <property type="protein sequence ID" value="AGA26762.1"/>
    <property type="molecule type" value="Genomic_DNA"/>
</dbReference>
<reference evidence="1 2" key="1">
    <citation type="submission" date="2012-02" db="EMBL/GenBank/DDBJ databases">
        <title>Complete sequence of chromosome of Singulisphaera acidiphila DSM 18658.</title>
        <authorList>
            <consortium name="US DOE Joint Genome Institute (JGI-PGF)"/>
            <person name="Lucas S."/>
            <person name="Copeland A."/>
            <person name="Lapidus A."/>
            <person name="Glavina del Rio T."/>
            <person name="Dalin E."/>
            <person name="Tice H."/>
            <person name="Bruce D."/>
            <person name="Goodwin L."/>
            <person name="Pitluck S."/>
            <person name="Peters L."/>
            <person name="Ovchinnikova G."/>
            <person name="Chertkov O."/>
            <person name="Kyrpides N."/>
            <person name="Mavromatis K."/>
            <person name="Ivanova N."/>
            <person name="Brettin T."/>
            <person name="Detter J.C."/>
            <person name="Han C."/>
            <person name="Larimer F."/>
            <person name="Land M."/>
            <person name="Hauser L."/>
            <person name="Markowitz V."/>
            <person name="Cheng J.-F."/>
            <person name="Hugenholtz P."/>
            <person name="Woyke T."/>
            <person name="Wu D."/>
            <person name="Tindall B."/>
            <person name="Pomrenke H."/>
            <person name="Brambilla E."/>
            <person name="Klenk H.-P."/>
            <person name="Eisen J.A."/>
        </authorList>
    </citation>
    <scope>NUCLEOTIDE SEQUENCE [LARGE SCALE GENOMIC DNA]</scope>
    <source>
        <strain evidence="2">ATCC BAA-1392 / DSM 18658 / VKM B-2454 / MOB10</strain>
    </source>
</reference>
<dbReference type="HOGENOM" id="CLU_2095234_0_0_0"/>